<proteinExistence type="predicted"/>
<dbReference type="InterPro" id="IPR021533">
    <property type="entry name" value="PepSY-like"/>
</dbReference>
<dbReference type="PROSITE" id="PS51257">
    <property type="entry name" value="PROKAR_LIPOPROTEIN"/>
    <property type="match status" value="1"/>
</dbReference>
<evidence type="ECO:0000313" key="3">
    <source>
        <dbReference type="Proteomes" id="UP000193431"/>
    </source>
</evidence>
<feature type="domain" description="Putative beta-lactamase-inhibitor-like PepSY-like" evidence="1">
    <location>
        <begin position="54"/>
        <end position="140"/>
    </location>
</feature>
<evidence type="ECO:0000259" key="1">
    <source>
        <dbReference type="Pfam" id="PF11396"/>
    </source>
</evidence>
<sequence>MRAILIFLITTFTFITASCQDKGKVPQSVLKTFQEMYPNEDDPDFKQDAHGYWEAHFKKDGEKYRADFLADGSWRETENSIKEKNLPKAVKAAIKKHYGDEEITEVEHVLSAKYGEFYDVEFKQKGKNKDVMYRKDGSIIQE</sequence>
<accession>A0A1W6MNY9</accession>
<dbReference type="AlphaFoldDB" id="A0A1W6MNY9"/>
<evidence type="ECO:0000313" key="2">
    <source>
        <dbReference type="EMBL" id="ARN79305.1"/>
    </source>
</evidence>
<dbReference type="Proteomes" id="UP000193431">
    <property type="component" value="Chromosome"/>
</dbReference>
<dbReference type="OrthoDB" id="1138938at2"/>
<dbReference type="Gene3D" id="3.10.450.360">
    <property type="match status" value="1"/>
</dbReference>
<dbReference type="Pfam" id="PF11396">
    <property type="entry name" value="PepSY_like"/>
    <property type="match status" value="1"/>
</dbReference>
<dbReference type="STRING" id="331648.BST97_00775"/>
<dbReference type="SUPFAM" id="SSF160574">
    <property type="entry name" value="BT0923-like"/>
    <property type="match status" value="1"/>
</dbReference>
<organism evidence="2 3">
    <name type="scientific">Nonlabens spongiae</name>
    <dbReference type="NCBI Taxonomy" id="331648"/>
    <lineage>
        <taxon>Bacteria</taxon>
        <taxon>Pseudomonadati</taxon>
        <taxon>Bacteroidota</taxon>
        <taxon>Flavobacteriia</taxon>
        <taxon>Flavobacteriales</taxon>
        <taxon>Flavobacteriaceae</taxon>
        <taxon>Nonlabens</taxon>
    </lineage>
</organism>
<keyword evidence="3" id="KW-1185">Reference proteome</keyword>
<gene>
    <name evidence="2" type="ORF">BST97_00775</name>
</gene>
<protein>
    <recommendedName>
        <fullName evidence="1">Putative beta-lactamase-inhibitor-like PepSY-like domain-containing protein</fullName>
    </recommendedName>
</protein>
<reference evidence="2 3" key="1">
    <citation type="submission" date="2016-11" db="EMBL/GenBank/DDBJ databases">
        <title>Trade-off between light-utilization and light-protection in marine flavobacteria.</title>
        <authorList>
            <person name="Kumagai Y."/>
        </authorList>
    </citation>
    <scope>NUCLEOTIDE SEQUENCE [LARGE SCALE GENOMIC DNA]</scope>
    <source>
        <strain evidence="2 3">JCM 13191</strain>
    </source>
</reference>
<name>A0A1W6MNY9_9FLAO</name>
<dbReference type="EMBL" id="CP019344">
    <property type="protein sequence ID" value="ARN79305.1"/>
    <property type="molecule type" value="Genomic_DNA"/>
</dbReference>